<dbReference type="InterPro" id="IPR036005">
    <property type="entry name" value="Creatinase/aminopeptidase-like"/>
</dbReference>
<dbReference type="PATRIC" id="fig|1497955.3.peg.1415"/>
<feature type="binding site" evidence="6">
    <location>
        <position position="179"/>
    </location>
    <ligand>
        <name>substrate</name>
    </ligand>
</feature>
<dbReference type="Proteomes" id="UP000070080">
    <property type="component" value="Unassembled WGS sequence"/>
</dbReference>
<sequence>MSVILKTKQEMQKIWEAGQIIVQIFEAVPSFIKPGLSTKDIADFAERIIRQAGGIPTCLGYGEPPFPGAICVSVNEEVVHGIPHPMHIVENGDIVTLDIVVTLDGYCADAARTYAVGEISQADRKLMETTEASFFAGLKEVQIGKRLGDLGHAVQQVAEKAGYGVVEELCGHGIGRDMHEDPNVLNYGRPGRGLRFAEGMVLCCEPMFTAGSRYIEVLDDDWTIVTADGKNAAHYENTFVITDDGVFVLTMTESELKKYKLPRWPQVK</sequence>
<feature type="domain" description="Peptidase M24" evidence="8">
    <location>
        <begin position="13"/>
        <end position="243"/>
    </location>
</feature>
<evidence type="ECO:0000256" key="3">
    <source>
        <dbReference type="ARBA" id="ARBA00022670"/>
    </source>
</evidence>
<dbReference type="GO" id="GO:0006508">
    <property type="term" value="P:proteolysis"/>
    <property type="evidence" value="ECO:0007669"/>
    <property type="project" value="UniProtKB-KW"/>
</dbReference>
<protein>
    <recommendedName>
        <fullName evidence="6 7">Methionine aminopeptidase</fullName>
        <shortName evidence="6">MAP</shortName>
        <shortName evidence="6">MetAP</shortName>
        <ecNumber evidence="6 7">3.4.11.18</ecNumber>
    </recommendedName>
    <alternativeName>
        <fullName evidence="6">Peptidase M</fullName>
    </alternativeName>
</protein>
<dbReference type="OrthoDB" id="9802055at2"/>
<dbReference type="AlphaFoldDB" id="A0A133Y6Y2"/>
<dbReference type="InterPro" id="IPR002467">
    <property type="entry name" value="Pept_M24A_MAP1"/>
</dbReference>
<dbReference type="HAMAP" id="MF_01974">
    <property type="entry name" value="MetAP_1"/>
    <property type="match status" value="1"/>
</dbReference>
<dbReference type="PRINTS" id="PR00599">
    <property type="entry name" value="MAPEPTIDASE"/>
</dbReference>
<feature type="binding site" evidence="6">
    <location>
        <position position="236"/>
    </location>
    <ligand>
        <name>a divalent metal cation</name>
        <dbReference type="ChEBI" id="CHEBI:60240"/>
        <label>1</label>
    </ligand>
</feature>
<organism evidence="9 10">
    <name type="scientific">Amygdalobacter nucleatus</name>
    <dbReference type="NCBI Taxonomy" id="3029274"/>
    <lineage>
        <taxon>Bacteria</taxon>
        <taxon>Bacillati</taxon>
        <taxon>Bacillota</taxon>
        <taxon>Clostridia</taxon>
        <taxon>Eubacteriales</taxon>
        <taxon>Oscillospiraceae</taxon>
        <taxon>Amygdalobacter</taxon>
    </lineage>
</organism>
<dbReference type="InterPro" id="IPR000994">
    <property type="entry name" value="Pept_M24"/>
</dbReference>
<reference evidence="10" key="1">
    <citation type="submission" date="2016-01" db="EMBL/GenBank/DDBJ databases">
        <authorList>
            <person name="Mitreva M."/>
            <person name="Pepin K.H."/>
            <person name="Mihindukulasuriya K.A."/>
            <person name="Fulton R."/>
            <person name="Fronick C."/>
            <person name="O'Laughlin M."/>
            <person name="Miner T."/>
            <person name="Herter B."/>
            <person name="Rosa B.A."/>
            <person name="Cordes M."/>
            <person name="Tomlinson C."/>
            <person name="Wollam A."/>
            <person name="Palsikar V.B."/>
            <person name="Mardis E.R."/>
            <person name="Wilson R.K."/>
        </authorList>
    </citation>
    <scope>NUCLEOTIDE SEQUENCE [LARGE SCALE GENOMIC DNA]</scope>
    <source>
        <strain evidence="10">KA00274</strain>
    </source>
</reference>
<dbReference type="InterPro" id="IPR001714">
    <property type="entry name" value="Pept_M24_MAP"/>
</dbReference>
<keyword evidence="4 6" id="KW-0479">Metal-binding</keyword>
<keyword evidence="5 6" id="KW-0378">Hydrolase</keyword>
<dbReference type="GO" id="GO:0046872">
    <property type="term" value="F:metal ion binding"/>
    <property type="evidence" value="ECO:0007669"/>
    <property type="project" value="UniProtKB-UniRule"/>
</dbReference>
<dbReference type="EC" id="3.4.11.18" evidence="6 7"/>
<dbReference type="RefSeq" id="WP_066715137.1">
    <property type="nucleotide sequence ID" value="NZ_JARFNM010000001.1"/>
</dbReference>
<comment type="cofactor">
    <cofactor evidence="6">
        <name>Co(2+)</name>
        <dbReference type="ChEBI" id="CHEBI:48828"/>
    </cofactor>
    <cofactor evidence="6">
        <name>Zn(2+)</name>
        <dbReference type="ChEBI" id="CHEBI:29105"/>
    </cofactor>
    <cofactor evidence="6">
        <name>Mn(2+)</name>
        <dbReference type="ChEBI" id="CHEBI:29035"/>
    </cofactor>
    <cofactor evidence="6">
        <name>Fe(2+)</name>
        <dbReference type="ChEBI" id="CHEBI:29033"/>
    </cofactor>
    <text evidence="6">Binds 2 divalent metal cations per subunit. Has a high-affinity and a low affinity metal-binding site. The true nature of the physiological cofactor is under debate. The enzyme is active with cobalt, zinc, manganese or divalent iron ions. Most likely, methionine aminopeptidases function as mononuclear Fe(2+)-metalloproteases under physiological conditions, and the catalytically relevant metal-binding site has been assigned to the histidine-containing high-affinity site.</text>
</comment>
<dbReference type="GO" id="GO:0004239">
    <property type="term" value="F:initiator methionyl aminopeptidase activity"/>
    <property type="evidence" value="ECO:0007669"/>
    <property type="project" value="UniProtKB-UniRule"/>
</dbReference>
<dbReference type="CDD" id="cd01086">
    <property type="entry name" value="MetAP1"/>
    <property type="match status" value="1"/>
</dbReference>
<accession>A0A133Y6Y2</accession>
<name>A0A133Y6Y2_9FIRM</name>
<dbReference type="PANTHER" id="PTHR43330:SF27">
    <property type="entry name" value="METHIONINE AMINOPEPTIDASE"/>
    <property type="match status" value="1"/>
</dbReference>
<feature type="binding site" evidence="6">
    <location>
        <position position="172"/>
    </location>
    <ligand>
        <name>a divalent metal cation</name>
        <dbReference type="ChEBI" id="CHEBI:60240"/>
        <label>2</label>
        <note>catalytic</note>
    </ligand>
</feature>
<evidence type="ECO:0000313" key="9">
    <source>
        <dbReference type="EMBL" id="KXB38961.1"/>
    </source>
</evidence>
<dbReference type="EMBL" id="LSCV01000045">
    <property type="protein sequence ID" value="KXB38961.1"/>
    <property type="molecule type" value="Genomic_DNA"/>
</dbReference>
<keyword evidence="3 6" id="KW-0645">Protease</keyword>
<comment type="similarity">
    <text evidence="6">Belongs to the peptidase M24A family. Methionine aminopeptidase type 1 subfamily.</text>
</comment>
<dbReference type="STRING" id="1497955.HMPREF1872_01448"/>
<evidence type="ECO:0000256" key="7">
    <source>
        <dbReference type="RuleBase" id="RU003653"/>
    </source>
</evidence>
<dbReference type="NCBIfam" id="TIGR00500">
    <property type="entry name" value="met_pdase_I"/>
    <property type="match status" value="1"/>
</dbReference>
<keyword evidence="10" id="KW-1185">Reference proteome</keyword>
<comment type="subunit">
    <text evidence="6">Monomer.</text>
</comment>
<dbReference type="GO" id="GO:0070006">
    <property type="term" value="F:metalloaminopeptidase activity"/>
    <property type="evidence" value="ECO:0007669"/>
    <property type="project" value="UniProtKB-UniRule"/>
</dbReference>
<dbReference type="SUPFAM" id="SSF55920">
    <property type="entry name" value="Creatinase/aminopeptidase"/>
    <property type="match status" value="1"/>
</dbReference>
<comment type="function">
    <text evidence="1 6">Removes the N-terminal methionine from nascent proteins. The N-terminal methionine is often cleaved when the second residue in the primary sequence is small and uncharged (Met-Ala-, Cys, Gly, Pro, Ser, Thr, or Val). Requires deformylation of the N(alpha)-formylated initiator methionine before it can be hydrolyzed.</text>
</comment>
<gene>
    <name evidence="6" type="primary">map</name>
    <name evidence="9" type="ORF">HMPREF1872_01448</name>
</gene>
<evidence type="ECO:0000256" key="2">
    <source>
        <dbReference type="ARBA" id="ARBA00022438"/>
    </source>
</evidence>
<evidence type="ECO:0000256" key="4">
    <source>
        <dbReference type="ARBA" id="ARBA00022723"/>
    </source>
</evidence>
<dbReference type="PANTHER" id="PTHR43330">
    <property type="entry name" value="METHIONINE AMINOPEPTIDASE"/>
    <property type="match status" value="1"/>
</dbReference>
<feature type="binding site" evidence="6">
    <location>
        <position position="205"/>
    </location>
    <ligand>
        <name>a divalent metal cation</name>
        <dbReference type="ChEBI" id="CHEBI:60240"/>
        <label>2</label>
        <note>catalytic</note>
    </ligand>
</feature>
<evidence type="ECO:0000256" key="1">
    <source>
        <dbReference type="ARBA" id="ARBA00002521"/>
    </source>
</evidence>
<feature type="binding site" evidence="6">
    <location>
        <position position="98"/>
    </location>
    <ligand>
        <name>a divalent metal cation</name>
        <dbReference type="ChEBI" id="CHEBI:60240"/>
        <label>1</label>
    </ligand>
</feature>
<evidence type="ECO:0000259" key="8">
    <source>
        <dbReference type="Pfam" id="PF00557"/>
    </source>
</evidence>
<feature type="binding site" evidence="6">
    <location>
        <position position="109"/>
    </location>
    <ligand>
        <name>a divalent metal cation</name>
        <dbReference type="ChEBI" id="CHEBI:60240"/>
        <label>2</label>
        <note>catalytic</note>
    </ligand>
</feature>
<comment type="caution">
    <text evidence="9">The sequence shown here is derived from an EMBL/GenBank/DDBJ whole genome shotgun (WGS) entry which is preliminary data.</text>
</comment>
<evidence type="ECO:0000256" key="5">
    <source>
        <dbReference type="ARBA" id="ARBA00022801"/>
    </source>
</evidence>
<dbReference type="Pfam" id="PF00557">
    <property type="entry name" value="Peptidase_M24"/>
    <property type="match status" value="1"/>
</dbReference>
<evidence type="ECO:0000256" key="6">
    <source>
        <dbReference type="HAMAP-Rule" id="MF_01974"/>
    </source>
</evidence>
<feature type="binding site" evidence="6">
    <location>
        <position position="109"/>
    </location>
    <ligand>
        <name>a divalent metal cation</name>
        <dbReference type="ChEBI" id="CHEBI:60240"/>
        <label>1</label>
    </ligand>
</feature>
<dbReference type="GO" id="GO:0005829">
    <property type="term" value="C:cytosol"/>
    <property type="evidence" value="ECO:0007669"/>
    <property type="project" value="TreeGrafter"/>
</dbReference>
<evidence type="ECO:0000313" key="10">
    <source>
        <dbReference type="Proteomes" id="UP000070080"/>
    </source>
</evidence>
<comment type="catalytic activity">
    <reaction evidence="6 7">
        <text>Release of N-terminal amino acids, preferentially methionine, from peptides and arylamides.</text>
        <dbReference type="EC" id="3.4.11.18"/>
    </reaction>
</comment>
<keyword evidence="2 6" id="KW-0031">Aminopeptidase</keyword>
<feature type="binding site" evidence="6">
    <location>
        <position position="80"/>
    </location>
    <ligand>
        <name>substrate</name>
    </ligand>
</feature>
<proteinExistence type="inferred from homology"/>
<dbReference type="Gene3D" id="3.90.230.10">
    <property type="entry name" value="Creatinase/methionine aminopeptidase superfamily"/>
    <property type="match status" value="1"/>
</dbReference>
<feature type="binding site" evidence="6">
    <location>
        <position position="236"/>
    </location>
    <ligand>
        <name>a divalent metal cation</name>
        <dbReference type="ChEBI" id="CHEBI:60240"/>
        <label>2</label>
        <note>catalytic</note>
    </ligand>
</feature>